<dbReference type="AlphaFoldDB" id="B0PD79"/>
<dbReference type="EMBL" id="ABGD02000024">
    <property type="protein sequence ID" value="EDS10431.1"/>
    <property type="molecule type" value="Genomic_DNA"/>
</dbReference>
<reference evidence="1" key="2">
    <citation type="submission" date="2013-09" db="EMBL/GenBank/DDBJ databases">
        <title>Draft genome sequence of Anaerotruncus colihominis(DSM 17241).</title>
        <authorList>
            <person name="Sudarsanam P."/>
            <person name="Ley R."/>
            <person name="Guruge J."/>
            <person name="Turnbaugh P.J."/>
            <person name="Mahowald M."/>
            <person name="Liep D."/>
            <person name="Gordon J."/>
        </authorList>
    </citation>
    <scope>NUCLEOTIDE SEQUENCE</scope>
    <source>
        <strain evidence="1">DSM 17241</strain>
    </source>
</reference>
<keyword evidence="2" id="KW-1185">Reference proteome</keyword>
<comment type="caution">
    <text evidence="1">The sequence shown here is derived from an EMBL/GenBank/DDBJ whole genome shotgun (WGS) entry which is preliminary data.</text>
</comment>
<organism evidence="1 2">
    <name type="scientific">Anaerotruncus colihominis DSM 17241</name>
    <dbReference type="NCBI Taxonomy" id="445972"/>
    <lineage>
        <taxon>Bacteria</taxon>
        <taxon>Bacillati</taxon>
        <taxon>Bacillota</taxon>
        <taxon>Clostridia</taxon>
        <taxon>Eubacteriales</taxon>
        <taxon>Oscillospiraceae</taxon>
        <taxon>Anaerotruncus</taxon>
    </lineage>
</organism>
<protein>
    <submittedName>
        <fullName evidence="1">Uncharacterized protein</fullName>
    </submittedName>
</protein>
<accession>B0PD79</accession>
<evidence type="ECO:0000313" key="2">
    <source>
        <dbReference type="Proteomes" id="UP000003803"/>
    </source>
</evidence>
<reference evidence="1" key="1">
    <citation type="submission" date="2007-11" db="EMBL/GenBank/DDBJ databases">
        <authorList>
            <person name="Fulton L."/>
            <person name="Clifton S."/>
            <person name="Fulton B."/>
            <person name="Xu J."/>
            <person name="Minx P."/>
            <person name="Pepin K.H."/>
            <person name="Johnson M."/>
            <person name="Thiruvilangam P."/>
            <person name="Bhonagiri V."/>
            <person name="Nash W.E."/>
            <person name="Mardis E.R."/>
            <person name="Wilson R.K."/>
        </authorList>
    </citation>
    <scope>NUCLEOTIDE SEQUENCE [LARGE SCALE GENOMIC DNA]</scope>
    <source>
        <strain evidence="1">DSM 17241</strain>
    </source>
</reference>
<name>B0PD79_9FIRM</name>
<proteinExistence type="predicted"/>
<dbReference type="Proteomes" id="UP000003803">
    <property type="component" value="Unassembled WGS sequence"/>
</dbReference>
<evidence type="ECO:0000313" key="1">
    <source>
        <dbReference type="EMBL" id="EDS10431.1"/>
    </source>
</evidence>
<dbReference type="HOGENOM" id="CLU_3246347_0_0_9"/>
<sequence length="42" mass="4727">MKIEELPEFSQAAGEGNAKAQESFLIPRLFDTAFAAVCRKRR</sequence>
<gene>
    <name evidence="1" type="ORF">ANACOL_03033</name>
</gene>